<sequence length="664" mass="71616">MIRYRTDIDGLRALAILPVVLFHAGIPGFDGGFVGVDIFFVISSFLITSIILRQTDNGQFSLLDFYERRARRILPALTVVILTTFAVGSLVLLPAEMDALGKSAVATVLFASNFHFAANQDYFAPAAELSPLLHSWSLAIEEQFYLLFPSLLLALLRFKRIVVFASLLLLATTSLLLAALTLPARPEWAFYLLPFRAWEFALGAILALQPARGAMARWQADVLGALGFGCILLPVIFYGTETAFPGLAALPPVFGTAAIILSGRHHGTHVRNMLSCRPLVWIGLISYSLYLWHWPVMALLRSVRGSVELPLPIGLCAVALSVGLAAFSYRFIERPFRHVPTAGRGRRSVFALSAGSLCMTAGIGAALALSDGAPWRISGHVQAVAAAAQDTAPQRDACFGPLPAEGLCRIGASQTEGKADFLLWGDSHALAILPGLEKAARRAGLSGLFAGRSACLPVPGLRRIPEDRACTELNQSVLAFLETRQDMPLVILSGRWTLSVEGTRFGEETGRDVHLQEIAGTGLPSTPALRNAEIVEQALGETVAALRANHRRVVILGPVPEAGWDVPIRMARSALTFGRPTPEPLSRAAHLARSGRTETLLARVADSDEGTRHISLSGVFCGEFCRTTDANGIPLYSDDNHLTRRAAEALLEEPLLPVLIAARQ</sequence>
<feature type="transmembrane region" description="Helical" evidence="1">
    <location>
        <begin position="220"/>
        <end position="237"/>
    </location>
</feature>
<evidence type="ECO:0000313" key="5">
    <source>
        <dbReference type="Proteomes" id="UP000199382"/>
    </source>
</evidence>
<feature type="transmembrane region" description="Helical" evidence="1">
    <location>
        <begin position="73"/>
        <end position="93"/>
    </location>
</feature>
<dbReference type="GO" id="GO:0016020">
    <property type="term" value="C:membrane"/>
    <property type="evidence" value="ECO:0007669"/>
    <property type="project" value="TreeGrafter"/>
</dbReference>
<dbReference type="PANTHER" id="PTHR23028">
    <property type="entry name" value="ACETYLTRANSFERASE"/>
    <property type="match status" value="1"/>
</dbReference>
<dbReference type="STRING" id="571298.SAMN04488026_101627"/>
<feature type="transmembrane region" description="Helical" evidence="1">
    <location>
        <begin position="32"/>
        <end position="52"/>
    </location>
</feature>
<evidence type="ECO:0000259" key="3">
    <source>
        <dbReference type="Pfam" id="PF19040"/>
    </source>
</evidence>
<evidence type="ECO:0000256" key="1">
    <source>
        <dbReference type="SAM" id="Phobius"/>
    </source>
</evidence>
<evidence type="ECO:0000259" key="2">
    <source>
        <dbReference type="Pfam" id="PF01757"/>
    </source>
</evidence>
<keyword evidence="5" id="KW-1185">Reference proteome</keyword>
<dbReference type="InterPro" id="IPR043968">
    <property type="entry name" value="SGNH"/>
</dbReference>
<dbReference type="Pfam" id="PF01757">
    <property type="entry name" value="Acyl_transf_3"/>
    <property type="match status" value="1"/>
</dbReference>
<name>A0A1G8T302_9RHOB</name>
<feature type="domain" description="Acyltransferase 3" evidence="2">
    <location>
        <begin position="7"/>
        <end position="328"/>
    </location>
</feature>
<feature type="domain" description="SGNH" evidence="3">
    <location>
        <begin position="404"/>
        <end position="650"/>
    </location>
</feature>
<feature type="transmembrane region" description="Helical" evidence="1">
    <location>
        <begin position="161"/>
        <end position="182"/>
    </location>
</feature>
<feature type="transmembrane region" description="Helical" evidence="1">
    <location>
        <begin position="136"/>
        <end position="156"/>
    </location>
</feature>
<feature type="transmembrane region" description="Helical" evidence="1">
    <location>
        <begin position="349"/>
        <end position="369"/>
    </location>
</feature>
<dbReference type="PANTHER" id="PTHR23028:SF53">
    <property type="entry name" value="ACYL_TRANSF_3 DOMAIN-CONTAINING PROTEIN"/>
    <property type="match status" value="1"/>
</dbReference>
<keyword evidence="4" id="KW-0808">Transferase</keyword>
<feature type="transmembrane region" description="Helical" evidence="1">
    <location>
        <begin position="312"/>
        <end position="329"/>
    </location>
</feature>
<keyword evidence="4" id="KW-0378">Hydrolase</keyword>
<feature type="transmembrane region" description="Helical" evidence="1">
    <location>
        <begin position="243"/>
        <end position="262"/>
    </location>
</feature>
<feature type="transmembrane region" description="Helical" evidence="1">
    <location>
        <begin position="9"/>
        <end position="26"/>
    </location>
</feature>
<keyword evidence="4" id="KW-0012">Acyltransferase</keyword>
<dbReference type="InterPro" id="IPR050879">
    <property type="entry name" value="Acyltransferase_3"/>
</dbReference>
<dbReference type="EMBL" id="FNEK01000016">
    <property type="protein sequence ID" value="SDJ35757.1"/>
    <property type="molecule type" value="Genomic_DNA"/>
</dbReference>
<dbReference type="AlphaFoldDB" id="A0A1G8T302"/>
<evidence type="ECO:0000313" key="4">
    <source>
        <dbReference type="EMBL" id="SDJ35757.1"/>
    </source>
</evidence>
<feature type="transmembrane region" description="Helical" evidence="1">
    <location>
        <begin position="274"/>
        <end position="292"/>
    </location>
</feature>
<keyword evidence="1" id="KW-1133">Transmembrane helix</keyword>
<feature type="transmembrane region" description="Helical" evidence="1">
    <location>
        <begin position="188"/>
        <end position="208"/>
    </location>
</feature>
<organism evidence="4 5">
    <name type="scientific">Aliiruegeria lutimaris</name>
    <dbReference type="NCBI Taxonomy" id="571298"/>
    <lineage>
        <taxon>Bacteria</taxon>
        <taxon>Pseudomonadati</taxon>
        <taxon>Pseudomonadota</taxon>
        <taxon>Alphaproteobacteria</taxon>
        <taxon>Rhodobacterales</taxon>
        <taxon>Roseobacteraceae</taxon>
        <taxon>Aliiruegeria</taxon>
    </lineage>
</organism>
<reference evidence="4 5" key="1">
    <citation type="submission" date="2016-10" db="EMBL/GenBank/DDBJ databases">
        <authorList>
            <person name="de Groot N.N."/>
        </authorList>
    </citation>
    <scope>NUCLEOTIDE SEQUENCE [LARGE SCALE GENOMIC DNA]</scope>
    <source>
        <strain evidence="4 5">DSM 25294</strain>
    </source>
</reference>
<dbReference type="GO" id="GO:0009103">
    <property type="term" value="P:lipopolysaccharide biosynthetic process"/>
    <property type="evidence" value="ECO:0007669"/>
    <property type="project" value="TreeGrafter"/>
</dbReference>
<gene>
    <name evidence="4" type="ORF">SAMN04488026_101627</name>
</gene>
<accession>A0A1G8T302</accession>
<dbReference type="Proteomes" id="UP000199382">
    <property type="component" value="Unassembled WGS sequence"/>
</dbReference>
<dbReference type="RefSeq" id="WP_170844513.1">
    <property type="nucleotide sequence ID" value="NZ_FNEK01000016.1"/>
</dbReference>
<proteinExistence type="predicted"/>
<dbReference type="InterPro" id="IPR002656">
    <property type="entry name" value="Acyl_transf_3_dom"/>
</dbReference>
<dbReference type="GO" id="GO:0016787">
    <property type="term" value="F:hydrolase activity"/>
    <property type="evidence" value="ECO:0007669"/>
    <property type="project" value="UniProtKB-KW"/>
</dbReference>
<dbReference type="GO" id="GO:0016747">
    <property type="term" value="F:acyltransferase activity, transferring groups other than amino-acyl groups"/>
    <property type="evidence" value="ECO:0007669"/>
    <property type="project" value="InterPro"/>
</dbReference>
<keyword evidence="1" id="KW-0472">Membrane</keyword>
<keyword evidence="1" id="KW-0812">Transmembrane</keyword>
<protein>
    <submittedName>
        <fullName evidence="4">Peptidoglycan/LPS O-acetylase OafA/YrhL, contains acyltransferase and SGNH-hydrolase domains</fullName>
    </submittedName>
</protein>
<dbReference type="Pfam" id="PF19040">
    <property type="entry name" value="SGNH"/>
    <property type="match status" value="1"/>
</dbReference>